<dbReference type="Proteomes" id="UP001231941">
    <property type="component" value="Unassembled WGS sequence"/>
</dbReference>
<dbReference type="Gene3D" id="3.30.420.40">
    <property type="match status" value="1"/>
</dbReference>
<evidence type="ECO:0000313" key="2">
    <source>
        <dbReference type="EMBL" id="MDP5276350.1"/>
    </source>
</evidence>
<dbReference type="Pfam" id="PF17989">
    <property type="entry name" value="ALP_N"/>
    <property type="match status" value="1"/>
</dbReference>
<dbReference type="InterPro" id="IPR040607">
    <property type="entry name" value="ALP_N"/>
</dbReference>
<keyword evidence="3" id="KW-1185">Reference proteome</keyword>
<reference evidence="2 3" key="1">
    <citation type="submission" date="2023-08" db="EMBL/GenBank/DDBJ databases">
        <authorList>
            <person name="Park J.-S."/>
        </authorList>
    </citation>
    <scope>NUCLEOTIDE SEQUENCE [LARGE SCALE GENOMIC DNA]</scope>
    <source>
        <strain evidence="2 3">2205SS18-9</strain>
    </source>
</reference>
<dbReference type="SUPFAM" id="SSF53067">
    <property type="entry name" value="Actin-like ATPase domain"/>
    <property type="match status" value="1"/>
</dbReference>
<comment type="caution">
    <text evidence="2">The sequence shown here is derived from an EMBL/GenBank/DDBJ whole genome shotgun (WGS) entry which is preliminary data.</text>
</comment>
<evidence type="ECO:0000313" key="3">
    <source>
        <dbReference type="Proteomes" id="UP001231941"/>
    </source>
</evidence>
<proteinExistence type="predicted"/>
<dbReference type="RefSeq" id="WP_305993654.1">
    <property type="nucleotide sequence ID" value="NZ_JAVAMP010000013.1"/>
</dbReference>
<dbReference type="EMBL" id="JAVAMP010000013">
    <property type="protein sequence ID" value="MDP5276350.1"/>
    <property type="molecule type" value="Genomic_DNA"/>
</dbReference>
<gene>
    <name evidence="2" type="ORF">Q5Y73_19850</name>
</gene>
<protein>
    <recommendedName>
        <fullName evidence="1">Actin-like protein N-terminal domain-containing protein</fullName>
    </recommendedName>
</protein>
<name>A0ABT9J424_9BACL</name>
<accession>A0ABT9J424</accession>
<sequence>MITVGADVGKYKTKIKWRGGTQSHLSCVSTFRELRGDVPLDEQNLLVEYENQRFFVGDLADREGQNYLNSPDWHKSNTVTLINLFAAVSRIPDTDFSIVVGNPFGINTPKERERLKNTRKYNI</sequence>
<dbReference type="InterPro" id="IPR043129">
    <property type="entry name" value="ATPase_NBD"/>
</dbReference>
<evidence type="ECO:0000259" key="1">
    <source>
        <dbReference type="Pfam" id="PF17989"/>
    </source>
</evidence>
<organism evidence="2 3">
    <name type="scientific">Chengkuizengella axinellae</name>
    <dbReference type="NCBI Taxonomy" id="3064388"/>
    <lineage>
        <taxon>Bacteria</taxon>
        <taxon>Bacillati</taxon>
        <taxon>Bacillota</taxon>
        <taxon>Bacilli</taxon>
        <taxon>Bacillales</taxon>
        <taxon>Paenibacillaceae</taxon>
        <taxon>Chengkuizengella</taxon>
    </lineage>
</organism>
<feature type="domain" description="Actin-like protein N-terminal" evidence="1">
    <location>
        <begin position="5"/>
        <end position="117"/>
    </location>
</feature>